<gene>
    <name evidence="2" type="ORF">OS493_027405</name>
</gene>
<dbReference type="AlphaFoldDB" id="A0A9W9YKV0"/>
<organism evidence="2 3">
    <name type="scientific">Desmophyllum pertusum</name>
    <dbReference type="NCBI Taxonomy" id="174260"/>
    <lineage>
        <taxon>Eukaryota</taxon>
        <taxon>Metazoa</taxon>
        <taxon>Cnidaria</taxon>
        <taxon>Anthozoa</taxon>
        <taxon>Hexacorallia</taxon>
        <taxon>Scleractinia</taxon>
        <taxon>Caryophylliina</taxon>
        <taxon>Caryophylliidae</taxon>
        <taxon>Desmophyllum</taxon>
    </lineage>
</organism>
<evidence type="ECO:0000256" key="1">
    <source>
        <dbReference type="SAM" id="MobiDB-lite"/>
    </source>
</evidence>
<name>A0A9W9YKV0_9CNID</name>
<accession>A0A9W9YKV0</accession>
<sequence>METSEAFSSEALATRTARRMRRGKKIKPAIRPDTRSLSPAHKSGSDRMQVHRNIQGLTAHDEAYIDKMQRPFNIANIMIRGSCFNITELQSIMHNLHASRRLVQL</sequence>
<evidence type="ECO:0000313" key="3">
    <source>
        <dbReference type="Proteomes" id="UP001163046"/>
    </source>
</evidence>
<protein>
    <submittedName>
        <fullName evidence="2">Uncharacterized protein</fullName>
    </submittedName>
</protein>
<reference evidence="2" key="1">
    <citation type="submission" date="2023-01" db="EMBL/GenBank/DDBJ databases">
        <title>Genome assembly of the deep-sea coral Lophelia pertusa.</title>
        <authorList>
            <person name="Herrera S."/>
            <person name="Cordes E."/>
        </authorList>
    </citation>
    <scope>NUCLEOTIDE SEQUENCE</scope>
    <source>
        <strain evidence="2">USNM1676648</strain>
        <tissue evidence="2">Polyp</tissue>
    </source>
</reference>
<feature type="compositionally biased region" description="Basic residues" evidence="1">
    <location>
        <begin position="16"/>
        <end position="28"/>
    </location>
</feature>
<keyword evidence="3" id="KW-1185">Reference proteome</keyword>
<feature type="region of interest" description="Disordered" evidence="1">
    <location>
        <begin position="1"/>
        <end position="48"/>
    </location>
</feature>
<proteinExistence type="predicted"/>
<dbReference type="EMBL" id="MU827326">
    <property type="protein sequence ID" value="KAJ7356009.1"/>
    <property type="molecule type" value="Genomic_DNA"/>
</dbReference>
<comment type="caution">
    <text evidence="2">The sequence shown here is derived from an EMBL/GenBank/DDBJ whole genome shotgun (WGS) entry which is preliminary data.</text>
</comment>
<dbReference type="Proteomes" id="UP001163046">
    <property type="component" value="Unassembled WGS sequence"/>
</dbReference>
<evidence type="ECO:0000313" key="2">
    <source>
        <dbReference type="EMBL" id="KAJ7356009.1"/>
    </source>
</evidence>